<dbReference type="GO" id="GO:0016020">
    <property type="term" value="C:membrane"/>
    <property type="evidence" value="ECO:0007669"/>
    <property type="project" value="TreeGrafter"/>
</dbReference>
<organism evidence="6 7">
    <name type="scientific">Pseudolycoriella hygida</name>
    <dbReference type="NCBI Taxonomy" id="35572"/>
    <lineage>
        <taxon>Eukaryota</taxon>
        <taxon>Metazoa</taxon>
        <taxon>Ecdysozoa</taxon>
        <taxon>Arthropoda</taxon>
        <taxon>Hexapoda</taxon>
        <taxon>Insecta</taxon>
        <taxon>Pterygota</taxon>
        <taxon>Neoptera</taxon>
        <taxon>Endopterygota</taxon>
        <taxon>Diptera</taxon>
        <taxon>Nematocera</taxon>
        <taxon>Sciaroidea</taxon>
        <taxon>Sciaridae</taxon>
        <taxon>Pseudolycoriella</taxon>
    </lineage>
</organism>
<comment type="caution">
    <text evidence="6">The sequence shown here is derived from an EMBL/GenBank/DDBJ whole genome shotgun (WGS) entry which is preliminary data.</text>
</comment>
<dbReference type="SMART" id="SM01117">
    <property type="entry name" value="Cyt-b5"/>
    <property type="match status" value="1"/>
</dbReference>
<dbReference type="GO" id="GO:0020037">
    <property type="term" value="F:heme binding"/>
    <property type="evidence" value="ECO:0007669"/>
    <property type="project" value="TreeGrafter"/>
</dbReference>
<dbReference type="PRINTS" id="PR00363">
    <property type="entry name" value="CYTOCHROMEB5"/>
</dbReference>
<proteinExistence type="inferred from homology"/>
<reference evidence="6" key="1">
    <citation type="submission" date="2022-07" db="EMBL/GenBank/DDBJ databases">
        <authorList>
            <person name="Trinca V."/>
            <person name="Uliana J.V.C."/>
            <person name="Torres T.T."/>
            <person name="Ward R.J."/>
            <person name="Monesi N."/>
        </authorList>
    </citation>
    <scope>NUCLEOTIDE SEQUENCE</scope>
    <source>
        <strain evidence="6">HSMRA1968</strain>
        <tissue evidence="6">Whole embryos</tissue>
    </source>
</reference>
<evidence type="ECO:0000313" key="6">
    <source>
        <dbReference type="EMBL" id="KAJ6634887.1"/>
    </source>
</evidence>
<dbReference type="OrthoDB" id="260519at2759"/>
<dbReference type="InterPro" id="IPR036400">
    <property type="entry name" value="Cyt_B5-like_heme/steroid_sf"/>
</dbReference>
<dbReference type="InterPro" id="IPR001199">
    <property type="entry name" value="Cyt_B5-like_heme/steroid-bd"/>
</dbReference>
<keyword evidence="3" id="KW-0408">Iron</keyword>
<feature type="domain" description="Cytochrome b5 heme-binding" evidence="5">
    <location>
        <begin position="51"/>
        <end position="125"/>
    </location>
</feature>
<evidence type="ECO:0000256" key="4">
    <source>
        <dbReference type="ARBA" id="ARBA00038168"/>
    </source>
</evidence>
<evidence type="ECO:0000313" key="7">
    <source>
        <dbReference type="Proteomes" id="UP001151699"/>
    </source>
</evidence>
<dbReference type="GO" id="GO:0046872">
    <property type="term" value="F:metal ion binding"/>
    <property type="evidence" value="ECO:0007669"/>
    <property type="project" value="UniProtKB-KW"/>
</dbReference>
<dbReference type="PROSITE" id="PS50255">
    <property type="entry name" value="CYTOCHROME_B5_2"/>
    <property type="match status" value="1"/>
</dbReference>
<sequence length="144" mass="16498">MHANGEVPDTGNRKVEINNAENMLTMALRTLRLNKTIPKDSVTVLDEEKCRPIYSLSEVADHDTYDDCWIVLYDRVYNVTEFLHQHPGGIEMILEYAGRDGSVAFRGHSKLAIESLKLYEIGELPEKERIYRRGGLFKSDDLPE</sequence>
<dbReference type="SUPFAM" id="SSF55856">
    <property type="entry name" value="Cytochrome b5-like heme/steroid binding domain"/>
    <property type="match status" value="1"/>
</dbReference>
<dbReference type="Proteomes" id="UP001151699">
    <property type="component" value="Chromosome C"/>
</dbReference>
<keyword evidence="7" id="KW-1185">Reference proteome</keyword>
<dbReference type="Pfam" id="PF00173">
    <property type="entry name" value="Cyt-b5"/>
    <property type="match status" value="1"/>
</dbReference>
<protein>
    <submittedName>
        <fullName evidence="6">Cytochrome b5</fullName>
    </submittedName>
</protein>
<evidence type="ECO:0000256" key="3">
    <source>
        <dbReference type="ARBA" id="ARBA00023004"/>
    </source>
</evidence>
<comment type="similarity">
    <text evidence="4">Belongs to the cytochrome b5 family.</text>
</comment>
<dbReference type="Gene3D" id="3.10.120.10">
    <property type="entry name" value="Cytochrome b5-like heme/steroid binding domain"/>
    <property type="match status" value="1"/>
</dbReference>
<evidence type="ECO:0000256" key="2">
    <source>
        <dbReference type="ARBA" id="ARBA00022723"/>
    </source>
</evidence>
<gene>
    <name evidence="6" type="primary">Cyt-b5_3</name>
    <name evidence="6" type="ORF">Bhyg_13468</name>
</gene>
<accession>A0A9Q0RWE0</accession>
<dbReference type="PANTHER" id="PTHR19359">
    <property type="entry name" value="CYTOCHROME B5"/>
    <property type="match status" value="1"/>
</dbReference>
<dbReference type="InterPro" id="IPR050668">
    <property type="entry name" value="Cytochrome_b5"/>
</dbReference>
<dbReference type="AlphaFoldDB" id="A0A9Q0RWE0"/>
<dbReference type="PANTHER" id="PTHR19359:SF41">
    <property type="entry name" value="GEO08203P1"/>
    <property type="match status" value="1"/>
</dbReference>
<name>A0A9Q0RWE0_9DIPT</name>
<keyword evidence="1" id="KW-0349">Heme</keyword>
<keyword evidence="2" id="KW-0479">Metal-binding</keyword>
<evidence type="ECO:0000256" key="1">
    <source>
        <dbReference type="ARBA" id="ARBA00022617"/>
    </source>
</evidence>
<evidence type="ECO:0000259" key="5">
    <source>
        <dbReference type="PROSITE" id="PS50255"/>
    </source>
</evidence>
<dbReference type="EMBL" id="WJQU01000004">
    <property type="protein sequence ID" value="KAJ6634887.1"/>
    <property type="molecule type" value="Genomic_DNA"/>
</dbReference>